<accession>A0A1N6F133</accession>
<keyword evidence="1" id="KW-1133">Transmembrane helix</keyword>
<evidence type="ECO:0000256" key="1">
    <source>
        <dbReference type="SAM" id="Phobius"/>
    </source>
</evidence>
<dbReference type="EMBL" id="FSRQ01000001">
    <property type="protein sequence ID" value="SIN88951.1"/>
    <property type="molecule type" value="Genomic_DNA"/>
</dbReference>
<reference evidence="3" key="1">
    <citation type="submission" date="2016-12" db="EMBL/GenBank/DDBJ databases">
        <authorList>
            <person name="Varghese N."/>
            <person name="Submissions S."/>
        </authorList>
    </citation>
    <scope>NUCLEOTIDE SEQUENCE [LARGE SCALE GENOMIC DNA]</scope>
    <source>
        <strain evidence="3">DSM 16779</strain>
    </source>
</reference>
<proteinExistence type="predicted"/>
<keyword evidence="3" id="KW-1185">Reference proteome</keyword>
<dbReference type="AlphaFoldDB" id="A0A1N6F133"/>
<keyword evidence="1" id="KW-0812">Transmembrane</keyword>
<dbReference type="RefSeq" id="WP_074229089.1">
    <property type="nucleotide sequence ID" value="NZ_FSRQ01000001.1"/>
</dbReference>
<protein>
    <submittedName>
        <fullName evidence="2">Uncharacterized protein</fullName>
    </submittedName>
</protein>
<evidence type="ECO:0000313" key="3">
    <source>
        <dbReference type="Proteomes" id="UP000184782"/>
    </source>
</evidence>
<dbReference type="Proteomes" id="UP000184782">
    <property type="component" value="Unassembled WGS sequence"/>
</dbReference>
<gene>
    <name evidence="2" type="ORF">SAMN05421769_0883</name>
</gene>
<sequence length="238" mass="27273">MDKKIRKQLKTDYEDLEIKPSANLWDQIELGLDNDSETVQKPSFQWWKYAAVIVLSLSFGTLFYYNSDQFFKSKETLVVKKPVENNSKPKDNIESVADNKIEELNNTSEISIKSEKAQKKQSEILVHTQSEVLKETPKIVNTEPQISLKPEVEINNKPEQQIPESPQLANAQPVVKANKVKYVTANDLIFQRKYSTEKKENAQENGKRLGIITINRINVSPEFITIFNGSNNNTSEQK</sequence>
<dbReference type="STRING" id="59733.SAMN05421769_0883"/>
<name>A0A1N6F133_9FLAO</name>
<evidence type="ECO:0000313" key="2">
    <source>
        <dbReference type="EMBL" id="SIN88951.1"/>
    </source>
</evidence>
<organism evidence="2 3">
    <name type="scientific">Chryseobacterium scophthalmum</name>
    <dbReference type="NCBI Taxonomy" id="59733"/>
    <lineage>
        <taxon>Bacteria</taxon>
        <taxon>Pseudomonadati</taxon>
        <taxon>Bacteroidota</taxon>
        <taxon>Flavobacteriia</taxon>
        <taxon>Flavobacteriales</taxon>
        <taxon>Weeksellaceae</taxon>
        <taxon>Chryseobacterium group</taxon>
        <taxon>Chryseobacterium</taxon>
    </lineage>
</organism>
<dbReference type="OrthoDB" id="1250816at2"/>
<keyword evidence="1" id="KW-0472">Membrane</keyword>
<feature type="transmembrane region" description="Helical" evidence="1">
    <location>
        <begin position="46"/>
        <end position="65"/>
    </location>
</feature>